<protein>
    <submittedName>
        <fullName evidence="1">Uncharacterized protein</fullName>
    </submittedName>
</protein>
<accession>A0A654M0R1</accession>
<organism evidence="1 2">
    <name type="scientific">Candidatus Nitrosocosmicus oleophilus</name>
    <dbReference type="NCBI Taxonomy" id="1353260"/>
    <lineage>
        <taxon>Archaea</taxon>
        <taxon>Nitrososphaerota</taxon>
        <taxon>Nitrososphaeria</taxon>
        <taxon>Nitrososphaerales</taxon>
        <taxon>Nitrososphaeraceae</taxon>
        <taxon>Candidatus Nitrosocosmicus</taxon>
    </lineage>
</organism>
<gene>
    <name evidence="1" type="ORF">NMY3_01981</name>
</gene>
<reference evidence="2" key="1">
    <citation type="submission" date="2015-10" db="EMBL/GenBank/DDBJ databases">
        <title>Niche specialization of a soil ammonia-oxidizing archaeon, Candidatus Nitrosocosmicus oleophilus.</title>
        <authorList>
            <person name="Jung M.-Y."/>
            <person name="Rhee S.-K."/>
        </authorList>
    </citation>
    <scope>NUCLEOTIDE SEQUENCE [LARGE SCALE GENOMIC DNA]</scope>
    <source>
        <strain evidence="2">MY3</strain>
    </source>
</reference>
<dbReference type="Proteomes" id="UP000058925">
    <property type="component" value="Chromosome"/>
</dbReference>
<dbReference type="EMBL" id="CP012850">
    <property type="protein sequence ID" value="ALI36183.1"/>
    <property type="molecule type" value="Genomic_DNA"/>
</dbReference>
<sequence>MNTEILSFEFEWYLRDYFFRVNNRNGEDFESIFDNNEICSYMKENYLKYRDWKVEEITKLFNTVIYDLHDRNVLIVKKDTGKIILKSRFVRKQCSNCYYINYLSSSESMNCHRCKSDNLKDFPPRK</sequence>
<name>A0A654M0R1_9ARCH</name>
<proteinExistence type="predicted"/>
<dbReference type="KEGG" id="taa:NMY3_01981"/>
<evidence type="ECO:0000313" key="2">
    <source>
        <dbReference type="Proteomes" id="UP000058925"/>
    </source>
</evidence>
<keyword evidence="2" id="KW-1185">Reference proteome</keyword>
<dbReference type="AlphaFoldDB" id="A0A654M0R1"/>
<evidence type="ECO:0000313" key="1">
    <source>
        <dbReference type="EMBL" id="ALI36183.1"/>
    </source>
</evidence>